<proteinExistence type="predicted"/>
<sequence length="82" mass="9393">MLLFRGQNEDTGFKPTKTRHDKLGGDNGAICFLGFERRSSALAYALTNYKIFEEDLDFMKSQNGWKMAFCISVSTRIESRKC</sequence>
<evidence type="ECO:0000256" key="1">
    <source>
        <dbReference type="SAM" id="MobiDB-lite"/>
    </source>
</evidence>
<feature type="region of interest" description="Disordered" evidence="1">
    <location>
        <begin position="1"/>
        <end position="20"/>
    </location>
</feature>
<name>A0A9X0UMW5_VIBME</name>
<dbReference type="AlphaFoldDB" id="A0A9X0UMW5"/>
<gene>
    <name evidence="2" type="ORF">H8Q88_10715</name>
</gene>
<dbReference type="EMBL" id="JACRUP010000006">
    <property type="protein sequence ID" value="MBC5851403.1"/>
    <property type="molecule type" value="Genomic_DNA"/>
</dbReference>
<dbReference type="Proteomes" id="UP000615796">
    <property type="component" value="Unassembled WGS sequence"/>
</dbReference>
<reference evidence="2" key="1">
    <citation type="submission" date="2020-08" db="EMBL/GenBank/DDBJ databases">
        <title>Genome Sequencing and Pan-Genome Analysis of Migratory bird Vibrio Strains, Inner Mongolia.</title>
        <authorList>
            <person name="Zheng L."/>
        </authorList>
    </citation>
    <scope>NUCLEOTIDE SEQUENCE</scope>
    <source>
        <strain evidence="2">M13F</strain>
    </source>
</reference>
<accession>A0A9X0UMW5</accession>
<evidence type="ECO:0000313" key="2">
    <source>
        <dbReference type="EMBL" id="MBC5851403.1"/>
    </source>
</evidence>
<protein>
    <submittedName>
        <fullName evidence="2">Uncharacterized protein</fullName>
    </submittedName>
</protein>
<dbReference type="RefSeq" id="WP_187026206.1">
    <property type="nucleotide sequence ID" value="NZ_JACRUP010000006.1"/>
</dbReference>
<comment type="caution">
    <text evidence="2">The sequence shown here is derived from an EMBL/GenBank/DDBJ whole genome shotgun (WGS) entry which is preliminary data.</text>
</comment>
<evidence type="ECO:0000313" key="3">
    <source>
        <dbReference type="Proteomes" id="UP000615796"/>
    </source>
</evidence>
<keyword evidence="3" id="KW-1185">Reference proteome</keyword>
<organism evidence="2 3">
    <name type="scientific">Vibrio metschnikovii</name>
    <dbReference type="NCBI Taxonomy" id="28172"/>
    <lineage>
        <taxon>Bacteria</taxon>
        <taxon>Pseudomonadati</taxon>
        <taxon>Pseudomonadota</taxon>
        <taxon>Gammaproteobacteria</taxon>
        <taxon>Vibrionales</taxon>
        <taxon>Vibrionaceae</taxon>
        <taxon>Vibrio</taxon>
    </lineage>
</organism>